<gene>
    <name evidence="3" type="primary">ORF91943</name>
</gene>
<sequence>IHLNVQKSSIKVIAPSDDDIKTIQFLSLQSNDLKDFFKDKSHFFKFLPNLLYLDLSFNQLTKIKRDVFGGLDNLQ</sequence>
<dbReference type="Gene3D" id="3.80.10.10">
    <property type="entry name" value="Ribonuclease Inhibitor"/>
    <property type="match status" value="1"/>
</dbReference>
<keyword evidence="2" id="KW-0677">Repeat</keyword>
<dbReference type="AlphaFoldDB" id="A0A0B7A1Y5"/>
<name>A0A0B7A1Y5_9EUPU</name>
<dbReference type="InterPro" id="IPR032675">
    <property type="entry name" value="LRR_dom_sf"/>
</dbReference>
<evidence type="ECO:0000256" key="2">
    <source>
        <dbReference type="ARBA" id="ARBA00022737"/>
    </source>
</evidence>
<accession>A0A0B7A1Y5</accession>
<protein>
    <submittedName>
        <fullName evidence="3">Uncharacterized protein</fullName>
    </submittedName>
</protein>
<reference evidence="3" key="1">
    <citation type="submission" date="2014-12" db="EMBL/GenBank/DDBJ databases">
        <title>Insight into the proteome of Arion vulgaris.</title>
        <authorList>
            <person name="Aradska J."/>
            <person name="Bulat T."/>
            <person name="Smidak R."/>
            <person name="Sarate P."/>
            <person name="Gangsoo J."/>
            <person name="Sialana F."/>
            <person name="Bilban M."/>
            <person name="Lubec G."/>
        </authorList>
    </citation>
    <scope>NUCLEOTIDE SEQUENCE</scope>
    <source>
        <tissue evidence="3">Skin</tissue>
    </source>
</reference>
<dbReference type="Pfam" id="PF13855">
    <property type="entry name" value="LRR_8"/>
    <property type="match status" value="1"/>
</dbReference>
<feature type="non-terminal residue" evidence="3">
    <location>
        <position position="1"/>
    </location>
</feature>
<dbReference type="EMBL" id="HACG01027772">
    <property type="protein sequence ID" value="CEK74637.1"/>
    <property type="molecule type" value="Transcribed_RNA"/>
</dbReference>
<dbReference type="PROSITE" id="PS51450">
    <property type="entry name" value="LRR"/>
    <property type="match status" value="1"/>
</dbReference>
<dbReference type="SMART" id="SM00369">
    <property type="entry name" value="LRR_TYP"/>
    <property type="match status" value="1"/>
</dbReference>
<dbReference type="SUPFAM" id="SSF52058">
    <property type="entry name" value="L domain-like"/>
    <property type="match status" value="1"/>
</dbReference>
<organism evidence="3">
    <name type="scientific">Arion vulgaris</name>
    <dbReference type="NCBI Taxonomy" id="1028688"/>
    <lineage>
        <taxon>Eukaryota</taxon>
        <taxon>Metazoa</taxon>
        <taxon>Spiralia</taxon>
        <taxon>Lophotrochozoa</taxon>
        <taxon>Mollusca</taxon>
        <taxon>Gastropoda</taxon>
        <taxon>Heterobranchia</taxon>
        <taxon>Euthyneura</taxon>
        <taxon>Panpulmonata</taxon>
        <taxon>Eupulmonata</taxon>
        <taxon>Stylommatophora</taxon>
        <taxon>Helicina</taxon>
        <taxon>Arionoidea</taxon>
        <taxon>Arionidae</taxon>
        <taxon>Arion</taxon>
    </lineage>
</organism>
<dbReference type="InterPro" id="IPR001611">
    <property type="entry name" value="Leu-rich_rpt"/>
</dbReference>
<evidence type="ECO:0000256" key="1">
    <source>
        <dbReference type="ARBA" id="ARBA00022614"/>
    </source>
</evidence>
<keyword evidence="1" id="KW-0433">Leucine-rich repeat</keyword>
<dbReference type="InterPro" id="IPR003591">
    <property type="entry name" value="Leu-rich_rpt_typical-subtyp"/>
</dbReference>
<evidence type="ECO:0000313" key="3">
    <source>
        <dbReference type="EMBL" id="CEK74637.1"/>
    </source>
</evidence>
<proteinExistence type="predicted"/>
<feature type="non-terminal residue" evidence="3">
    <location>
        <position position="75"/>
    </location>
</feature>